<evidence type="ECO:0008006" key="4">
    <source>
        <dbReference type="Google" id="ProtNLM"/>
    </source>
</evidence>
<evidence type="ECO:0000313" key="2">
    <source>
        <dbReference type="EMBL" id="GLZ81167.1"/>
    </source>
</evidence>
<reference evidence="2" key="1">
    <citation type="submission" date="2023-03" db="EMBL/GenBank/DDBJ databases">
        <title>Actinorhabdospora filicis NBRC 111898.</title>
        <authorList>
            <person name="Ichikawa N."/>
            <person name="Sato H."/>
            <person name="Tonouchi N."/>
        </authorList>
    </citation>
    <scope>NUCLEOTIDE SEQUENCE</scope>
    <source>
        <strain evidence="2">NBRC 111898</strain>
    </source>
</reference>
<dbReference type="PANTHER" id="PTHR36456">
    <property type="entry name" value="UPF0232 PROTEIN SCO3875"/>
    <property type="match status" value="1"/>
</dbReference>
<sequence length="142" mass="15693">MSYEDGLPYRPRRKSAGYTGPGPDKRDPQPLAALLAKLLKDRGWQQPAAHHGVFGRWEAIVGAEIAAHCHPVSLAEKELVVEAESAAWATQLRLFQGQILKKIAEDLGHGLVTRVRVHGPTQTRRNFGPRRVRFPGSRDTSG</sequence>
<dbReference type="InterPro" id="IPR007922">
    <property type="entry name" value="DciA-like"/>
</dbReference>
<organism evidence="2 3">
    <name type="scientific">Actinorhabdospora filicis</name>
    <dbReference type="NCBI Taxonomy" id="1785913"/>
    <lineage>
        <taxon>Bacteria</taxon>
        <taxon>Bacillati</taxon>
        <taxon>Actinomycetota</taxon>
        <taxon>Actinomycetes</taxon>
        <taxon>Micromonosporales</taxon>
        <taxon>Micromonosporaceae</taxon>
        <taxon>Actinorhabdospora</taxon>
    </lineage>
</organism>
<feature type="region of interest" description="Disordered" evidence="1">
    <location>
        <begin position="1"/>
        <end position="28"/>
    </location>
</feature>
<keyword evidence="3" id="KW-1185">Reference proteome</keyword>
<gene>
    <name evidence="2" type="ORF">Afil01_59740</name>
</gene>
<name>A0A9W6SSS0_9ACTN</name>
<dbReference type="PANTHER" id="PTHR36456:SF1">
    <property type="entry name" value="UPF0232 PROTEIN SCO3875"/>
    <property type="match status" value="1"/>
</dbReference>
<comment type="caution">
    <text evidence="2">The sequence shown here is derived from an EMBL/GenBank/DDBJ whole genome shotgun (WGS) entry which is preliminary data.</text>
</comment>
<dbReference type="RefSeq" id="WP_285666549.1">
    <property type="nucleotide sequence ID" value="NZ_BSTX01000005.1"/>
</dbReference>
<evidence type="ECO:0000256" key="1">
    <source>
        <dbReference type="SAM" id="MobiDB-lite"/>
    </source>
</evidence>
<protein>
    <recommendedName>
        <fullName evidence="4">DUF721 domain-containing protein</fullName>
    </recommendedName>
</protein>
<dbReference type="AlphaFoldDB" id="A0A9W6SSS0"/>
<dbReference type="Proteomes" id="UP001165079">
    <property type="component" value="Unassembled WGS sequence"/>
</dbReference>
<evidence type="ECO:0000313" key="3">
    <source>
        <dbReference type="Proteomes" id="UP001165079"/>
    </source>
</evidence>
<dbReference type="EMBL" id="BSTX01000005">
    <property type="protein sequence ID" value="GLZ81167.1"/>
    <property type="molecule type" value="Genomic_DNA"/>
</dbReference>
<feature type="region of interest" description="Disordered" evidence="1">
    <location>
        <begin position="119"/>
        <end position="142"/>
    </location>
</feature>
<dbReference type="Pfam" id="PF05258">
    <property type="entry name" value="DciA"/>
    <property type="match status" value="1"/>
</dbReference>
<proteinExistence type="predicted"/>
<accession>A0A9W6SSS0</accession>